<dbReference type="OrthoDB" id="3871240at2"/>
<evidence type="ECO:0000256" key="1">
    <source>
        <dbReference type="SAM" id="MobiDB-lite"/>
    </source>
</evidence>
<protein>
    <submittedName>
        <fullName evidence="2">Uncharacterized protein</fullName>
    </submittedName>
</protein>
<dbReference type="EMBL" id="VIVR01000001">
    <property type="protein sequence ID" value="TWE15663.1"/>
    <property type="molecule type" value="Genomic_DNA"/>
</dbReference>
<gene>
    <name evidence="2" type="ORF">FB465_0586</name>
</gene>
<name>A0A561EJ87_9ACTN</name>
<proteinExistence type="predicted"/>
<feature type="region of interest" description="Disordered" evidence="1">
    <location>
        <begin position="61"/>
        <end position="83"/>
    </location>
</feature>
<dbReference type="AlphaFoldDB" id="A0A561EJ87"/>
<accession>A0A561EJ87</accession>
<comment type="caution">
    <text evidence="2">The sequence shown here is derived from an EMBL/GenBank/DDBJ whole genome shotgun (WGS) entry which is preliminary data.</text>
</comment>
<dbReference type="RefSeq" id="WP_145787292.1">
    <property type="nucleotide sequence ID" value="NZ_BAAABR010000004.1"/>
</dbReference>
<evidence type="ECO:0000313" key="2">
    <source>
        <dbReference type="EMBL" id="TWE15663.1"/>
    </source>
</evidence>
<sequence>MLVGVRGLEQVEAEIVRLESVAEAGPQVRGALAGYRWAAGRRHVGPVSGATLTSEVVPSDAQLRGEERAARATSNNPLRDQEERDFARGVVRALAWVLGESAEHP</sequence>
<reference evidence="2 3" key="1">
    <citation type="submission" date="2019-06" db="EMBL/GenBank/DDBJ databases">
        <title>Sequencing the genomes of 1000 actinobacteria strains.</title>
        <authorList>
            <person name="Klenk H.-P."/>
        </authorList>
    </citation>
    <scope>NUCLEOTIDE SEQUENCE [LARGE SCALE GENOMIC DNA]</scope>
    <source>
        <strain evidence="2 3">DSM 41649</strain>
    </source>
</reference>
<dbReference type="Proteomes" id="UP000318416">
    <property type="component" value="Unassembled WGS sequence"/>
</dbReference>
<evidence type="ECO:0000313" key="3">
    <source>
        <dbReference type="Proteomes" id="UP000318416"/>
    </source>
</evidence>
<organism evidence="2 3">
    <name type="scientific">Kitasatospora atroaurantiaca</name>
    <dbReference type="NCBI Taxonomy" id="285545"/>
    <lineage>
        <taxon>Bacteria</taxon>
        <taxon>Bacillati</taxon>
        <taxon>Actinomycetota</taxon>
        <taxon>Actinomycetes</taxon>
        <taxon>Kitasatosporales</taxon>
        <taxon>Streptomycetaceae</taxon>
        <taxon>Kitasatospora</taxon>
    </lineage>
</organism>
<keyword evidence="3" id="KW-1185">Reference proteome</keyword>